<dbReference type="GO" id="GO:0010181">
    <property type="term" value="F:FMN binding"/>
    <property type="evidence" value="ECO:0007669"/>
    <property type="project" value="TreeGrafter"/>
</dbReference>
<feature type="domain" description="Flavodoxin" evidence="1">
    <location>
        <begin position="4"/>
        <end position="137"/>
    </location>
</feature>
<dbReference type="Gene3D" id="3.40.50.360">
    <property type="match status" value="1"/>
</dbReference>
<dbReference type="GO" id="GO:0006783">
    <property type="term" value="P:heme biosynthetic process"/>
    <property type="evidence" value="ECO:0007669"/>
    <property type="project" value="TreeGrafter"/>
</dbReference>
<protein>
    <recommendedName>
        <fullName evidence="1">Flavodoxin domain-containing protein</fullName>
    </recommendedName>
</protein>
<dbReference type="InterPro" id="IPR026816">
    <property type="entry name" value="Flavodoxin_dom"/>
</dbReference>
<gene>
    <name evidence="2" type="ORF">IAD32_05150</name>
</gene>
<evidence type="ECO:0000313" key="3">
    <source>
        <dbReference type="Proteomes" id="UP000886787"/>
    </source>
</evidence>
<accession>A0A9D0ZI81</accession>
<dbReference type="Proteomes" id="UP000886787">
    <property type="component" value="Unassembled WGS sequence"/>
</dbReference>
<dbReference type="PANTHER" id="PTHR38030">
    <property type="entry name" value="PROTOPORPHYRINOGEN IX DEHYDROGENASE [MENAQUINONE]"/>
    <property type="match status" value="1"/>
</dbReference>
<dbReference type="InterPro" id="IPR052200">
    <property type="entry name" value="Protoporphyrinogen_IX_DH"/>
</dbReference>
<evidence type="ECO:0000259" key="1">
    <source>
        <dbReference type="Pfam" id="PF12724"/>
    </source>
</evidence>
<dbReference type="Pfam" id="PF12724">
    <property type="entry name" value="Flavodoxin_5"/>
    <property type="match status" value="1"/>
</dbReference>
<dbReference type="InterPro" id="IPR029039">
    <property type="entry name" value="Flavoprotein-like_sf"/>
</dbReference>
<proteinExistence type="predicted"/>
<evidence type="ECO:0000313" key="2">
    <source>
        <dbReference type="EMBL" id="HIQ80657.1"/>
    </source>
</evidence>
<dbReference type="GO" id="GO:0070819">
    <property type="term" value="F:menaquinone-dependent protoporphyrinogen oxidase activity"/>
    <property type="evidence" value="ECO:0007669"/>
    <property type="project" value="TreeGrafter"/>
</dbReference>
<sequence>MKTIILYTTKTGTVQKCVQRLKDLLGADAADLARCGCALASYDTVILGGSIRMGRVQKPLRRFMAVNEAVLIQKRLGLFLCSAFTDQANMENYFRANFPQSLRTHALICTGFGGELEPDRLRGMDRLVAGMVTKLQGKGGPPVRLDNAAIAHFAQEMQTGSQNGGM</sequence>
<dbReference type="AlphaFoldDB" id="A0A9D0ZI81"/>
<dbReference type="PANTHER" id="PTHR38030:SF2">
    <property type="entry name" value="PROTOPORPHYRINOGEN IX DEHYDROGENASE [QUINONE]"/>
    <property type="match status" value="1"/>
</dbReference>
<name>A0A9D0ZI81_9FIRM</name>
<dbReference type="SUPFAM" id="SSF52218">
    <property type="entry name" value="Flavoproteins"/>
    <property type="match status" value="1"/>
</dbReference>
<comment type="caution">
    <text evidence="2">The sequence shown here is derived from an EMBL/GenBank/DDBJ whole genome shotgun (WGS) entry which is preliminary data.</text>
</comment>
<organism evidence="2 3">
    <name type="scientific">Candidatus Scatavimonas merdigallinarum</name>
    <dbReference type="NCBI Taxonomy" id="2840914"/>
    <lineage>
        <taxon>Bacteria</taxon>
        <taxon>Bacillati</taxon>
        <taxon>Bacillota</taxon>
        <taxon>Clostridia</taxon>
        <taxon>Eubacteriales</taxon>
        <taxon>Oscillospiraceae</taxon>
        <taxon>Oscillospiraceae incertae sedis</taxon>
        <taxon>Candidatus Scatavimonas</taxon>
    </lineage>
</organism>
<dbReference type="EMBL" id="DVFW01000026">
    <property type="protein sequence ID" value="HIQ80657.1"/>
    <property type="molecule type" value="Genomic_DNA"/>
</dbReference>
<reference evidence="2" key="1">
    <citation type="submission" date="2020-10" db="EMBL/GenBank/DDBJ databases">
        <authorList>
            <person name="Gilroy R."/>
        </authorList>
    </citation>
    <scope>NUCLEOTIDE SEQUENCE</scope>
    <source>
        <strain evidence="2">ChiSjej1B19-3389</strain>
    </source>
</reference>
<reference evidence="2" key="2">
    <citation type="journal article" date="2021" name="PeerJ">
        <title>Extensive microbial diversity within the chicken gut microbiome revealed by metagenomics and culture.</title>
        <authorList>
            <person name="Gilroy R."/>
            <person name="Ravi A."/>
            <person name="Getino M."/>
            <person name="Pursley I."/>
            <person name="Horton D.L."/>
            <person name="Alikhan N.F."/>
            <person name="Baker D."/>
            <person name="Gharbi K."/>
            <person name="Hall N."/>
            <person name="Watson M."/>
            <person name="Adriaenssens E.M."/>
            <person name="Foster-Nyarko E."/>
            <person name="Jarju S."/>
            <person name="Secka A."/>
            <person name="Antonio M."/>
            <person name="Oren A."/>
            <person name="Chaudhuri R.R."/>
            <person name="La Ragione R."/>
            <person name="Hildebrand F."/>
            <person name="Pallen M.J."/>
        </authorList>
    </citation>
    <scope>NUCLEOTIDE SEQUENCE</scope>
    <source>
        <strain evidence="2">ChiSjej1B19-3389</strain>
    </source>
</reference>